<dbReference type="InterPro" id="IPR052709">
    <property type="entry name" value="Transposase-MT_Hybrid"/>
</dbReference>
<dbReference type="PANTHER" id="PTHR46060">
    <property type="entry name" value="MARINER MOS1 TRANSPOSASE-LIKE PROTEIN"/>
    <property type="match status" value="1"/>
</dbReference>
<dbReference type="AlphaFoldDB" id="A0A8K0CS93"/>
<comment type="caution">
    <text evidence="1">The sequence shown here is derived from an EMBL/GenBank/DDBJ whole genome shotgun (WGS) entry which is preliminary data.</text>
</comment>
<gene>
    <name evidence="1" type="ORF">ILUMI_15771</name>
</gene>
<name>A0A8K0CS93_IGNLU</name>
<protein>
    <recommendedName>
        <fullName evidence="3">Mos1 transposase HTH domain-containing protein</fullName>
    </recommendedName>
</protein>
<evidence type="ECO:0000313" key="2">
    <source>
        <dbReference type="Proteomes" id="UP000801492"/>
    </source>
</evidence>
<evidence type="ECO:0008006" key="3">
    <source>
        <dbReference type="Google" id="ProtNLM"/>
    </source>
</evidence>
<organism evidence="1 2">
    <name type="scientific">Ignelater luminosus</name>
    <name type="common">Cucubano</name>
    <name type="synonym">Pyrophorus luminosus</name>
    <dbReference type="NCBI Taxonomy" id="2038154"/>
    <lineage>
        <taxon>Eukaryota</taxon>
        <taxon>Metazoa</taxon>
        <taxon>Ecdysozoa</taxon>
        <taxon>Arthropoda</taxon>
        <taxon>Hexapoda</taxon>
        <taxon>Insecta</taxon>
        <taxon>Pterygota</taxon>
        <taxon>Neoptera</taxon>
        <taxon>Endopterygota</taxon>
        <taxon>Coleoptera</taxon>
        <taxon>Polyphaga</taxon>
        <taxon>Elateriformia</taxon>
        <taxon>Elateroidea</taxon>
        <taxon>Elateridae</taxon>
        <taxon>Agrypninae</taxon>
        <taxon>Pyrophorini</taxon>
        <taxon>Ignelater</taxon>
    </lineage>
</organism>
<keyword evidence="2" id="KW-1185">Reference proteome</keyword>
<evidence type="ECO:0000313" key="1">
    <source>
        <dbReference type="EMBL" id="KAF2890402.1"/>
    </source>
</evidence>
<dbReference type="OrthoDB" id="8189655at2759"/>
<dbReference type="Proteomes" id="UP000801492">
    <property type="component" value="Unassembled WGS sequence"/>
</dbReference>
<dbReference type="EMBL" id="VTPC01053198">
    <property type="protein sequence ID" value="KAF2890402.1"/>
    <property type="molecule type" value="Genomic_DNA"/>
</dbReference>
<proteinExistence type="predicted"/>
<sequence length="80" mass="9418">MMKQVYGDDCLSRARVHEWLKRFQKSREDILDDEHPGPSKTVATESNIEKVRGFIKKEPKSSLRHMKSELNISKNSIYRI</sequence>
<dbReference type="PANTHER" id="PTHR46060:SF1">
    <property type="entry name" value="MARINER MOS1 TRANSPOSASE-LIKE PROTEIN"/>
    <property type="match status" value="1"/>
</dbReference>
<reference evidence="1" key="1">
    <citation type="submission" date="2019-08" db="EMBL/GenBank/DDBJ databases">
        <title>The genome of the North American firefly Photinus pyralis.</title>
        <authorList>
            <consortium name="Photinus pyralis genome working group"/>
            <person name="Fallon T.R."/>
            <person name="Sander Lower S.E."/>
            <person name="Weng J.-K."/>
        </authorList>
    </citation>
    <scope>NUCLEOTIDE SEQUENCE</scope>
    <source>
        <strain evidence="1">TRF0915ILg1</strain>
        <tissue evidence="1">Whole body</tissue>
    </source>
</reference>
<accession>A0A8K0CS93</accession>